<feature type="coiled-coil region" evidence="5">
    <location>
        <begin position="78"/>
        <end position="108"/>
    </location>
</feature>
<protein>
    <recommendedName>
        <fullName evidence="3">Protein GrpE</fullName>
    </recommendedName>
    <alternativeName>
        <fullName evidence="3">HSP-70 cofactor</fullName>
    </alternativeName>
</protein>
<comment type="subunit">
    <text evidence="3">Homodimer.</text>
</comment>
<dbReference type="Pfam" id="PF01025">
    <property type="entry name" value="GrpE"/>
    <property type="match status" value="1"/>
</dbReference>
<keyword evidence="8" id="KW-1185">Reference proteome</keyword>
<keyword evidence="2 3" id="KW-0143">Chaperone</keyword>
<dbReference type="InterPro" id="IPR009012">
    <property type="entry name" value="GrpE_head"/>
</dbReference>
<proteinExistence type="inferred from homology"/>
<dbReference type="HAMAP" id="MF_01151">
    <property type="entry name" value="GrpE"/>
    <property type="match status" value="1"/>
</dbReference>
<dbReference type="Gene3D" id="2.30.22.10">
    <property type="entry name" value="Head domain of nucleotide exchange factor GrpE"/>
    <property type="match status" value="1"/>
</dbReference>
<evidence type="ECO:0000256" key="1">
    <source>
        <dbReference type="ARBA" id="ARBA00009054"/>
    </source>
</evidence>
<dbReference type="CDD" id="cd00446">
    <property type="entry name" value="GrpE"/>
    <property type="match status" value="1"/>
</dbReference>
<gene>
    <name evidence="3" type="primary">grpE</name>
    <name evidence="7" type="ORF">ACH407_00895</name>
</gene>
<dbReference type="Gene3D" id="3.90.20.20">
    <property type="match status" value="1"/>
</dbReference>
<comment type="caution">
    <text evidence="7">The sequence shown here is derived from an EMBL/GenBank/DDBJ whole genome shotgun (WGS) entry which is preliminary data.</text>
</comment>
<evidence type="ECO:0000256" key="6">
    <source>
        <dbReference type="SAM" id="MobiDB-lite"/>
    </source>
</evidence>
<evidence type="ECO:0000256" key="3">
    <source>
        <dbReference type="HAMAP-Rule" id="MF_01151"/>
    </source>
</evidence>
<dbReference type="PRINTS" id="PR00773">
    <property type="entry name" value="GRPEPROTEIN"/>
</dbReference>
<dbReference type="InterPro" id="IPR000740">
    <property type="entry name" value="GrpE"/>
</dbReference>
<comment type="function">
    <text evidence="3">Participates actively in the response to hyperosmotic and heat shock by preventing the aggregation of stress-denatured proteins, in association with DnaK and GrpE. It is the nucleotide exchange factor for DnaK and may function as a thermosensor. Unfolded proteins bind initially to DnaJ; upon interaction with the DnaJ-bound protein, DnaK hydrolyzes its bound ATP, resulting in the formation of a stable complex. GrpE releases ADP from DnaK; ATP binding to DnaK triggers the release of the substrate protein, thus completing the reaction cycle. Several rounds of ATP-dependent interactions between DnaJ, DnaK and GrpE are required for fully efficient folding.</text>
</comment>
<feature type="compositionally biased region" description="Basic and acidic residues" evidence="6">
    <location>
        <begin position="1"/>
        <end position="12"/>
    </location>
</feature>
<reference evidence="7 8" key="1">
    <citation type="submission" date="2024-10" db="EMBL/GenBank/DDBJ databases">
        <title>The Natural Products Discovery Center: Release of the First 8490 Sequenced Strains for Exploring Actinobacteria Biosynthetic Diversity.</title>
        <authorList>
            <person name="Kalkreuter E."/>
            <person name="Kautsar S.A."/>
            <person name="Yang D."/>
            <person name="Bader C.D."/>
            <person name="Teijaro C.N."/>
            <person name="Fluegel L."/>
            <person name="Davis C.M."/>
            <person name="Simpson J.R."/>
            <person name="Lauterbach L."/>
            <person name="Steele A.D."/>
            <person name="Gui C."/>
            <person name="Meng S."/>
            <person name="Li G."/>
            <person name="Viehrig K."/>
            <person name="Ye F."/>
            <person name="Su P."/>
            <person name="Kiefer A.F."/>
            <person name="Nichols A."/>
            <person name="Cepeda A.J."/>
            <person name="Yan W."/>
            <person name="Fan B."/>
            <person name="Jiang Y."/>
            <person name="Adhikari A."/>
            <person name="Zheng C.-J."/>
            <person name="Schuster L."/>
            <person name="Cowan T.M."/>
            <person name="Smanski M.J."/>
            <person name="Chevrette M.G."/>
            <person name="De Carvalho L.P.S."/>
            <person name="Shen B."/>
        </authorList>
    </citation>
    <scope>NUCLEOTIDE SEQUENCE [LARGE SCALE GENOMIC DNA]</scope>
    <source>
        <strain evidence="7 8">NPDC020602</strain>
    </source>
</reference>
<dbReference type="RefSeq" id="WP_398706418.1">
    <property type="nucleotide sequence ID" value="NZ_JBIRUI010000001.1"/>
</dbReference>
<evidence type="ECO:0000313" key="7">
    <source>
        <dbReference type="EMBL" id="MFI1712131.1"/>
    </source>
</evidence>
<dbReference type="SUPFAM" id="SSF58014">
    <property type="entry name" value="Coiled-coil domain of nucleotide exchange factor GrpE"/>
    <property type="match status" value="1"/>
</dbReference>
<dbReference type="PANTHER" id="PTHR21237:SF23">
    <property type="entry name" value="GRPE PROTEIN HOMOLOG, MITOCHONDRIAL"/>
    <property type="match status" value="1"/>
</dbReference>
<dbReference type="Proteomes" id="UP001611339">
    <property type="component" value="Unassembled WGS sequence"/>
</dbReference>
<keyword evidence="3" id="KW-0963">Cytoplasm</keyword>
<evidence type="ECO:0000256" key="4">
    <source>
        <dbReference type="RuleBase" id="RU004478"/>
    </source>
</evidence>
<dbReference type="EMBL" id="JBIRUI010000001">
    <property type="protein sequence ID" value="MFI1712131.1"/>
    <property type="molecule type" value="Genomic_DNA"/>
</dbReference>
<feature type="region of interest" description="Disordered" evidence="6">
    <location>
        <begin position="1"/>
        <end position="74"/>
    </location>
</feature>
<dbReference type="InterPro" id="IPR013805">
    <property type="entry name" value="GrpE_CC"/>
</dbReference>
<organism evidence="7 8">
    <name type="scientific">Streptomyces litmocidini</name>
    <dbReference type="NCBI Taxonomy" id="67318"/>
    <lineage>
        <taxon>Bacteria</taxon>
        <taxon>Bacillati</taxon>
        <taxon>Actinomycetota</taxon>
        <taxon>Actinomycetes</taxon>
        <taxon>Kitasatosporales</taxon>
        <taxon>Streptomycetaceae</taxon>
        <taxon>Streptomyces</taxon>
    </lineage>
</organism>
<evidence type="ECO:0000313" key="8">
    <source>
        <dbReference type="Proteomes" id="UP001611339"/>
    </source>
</evidence>
<comment type="subcellular location">
    <subcellularLocation>
        <location evidence="3">Cytoplasm</location>
    </subcellularLocation>
</comment>
<sequence>MKDETREPEAPTRDTAGYDGAEDQAREHGPRPGPATAGEDRRSPEPAVGSGEVRPGAEDADGSGAAPVLPELDAEELHGRWQRAVAETENQRKRYERRLEEVRRAERDRVSEAWLPVVDHLELALQHAAADPEAIIAGVEGVCRQAYAVLARLGYQRIAAVGEPFDPVLHDAAQVRQEPQTAPGTVVQVLRAGYGSDRGLLRPATVVVQAGPDEREARS</sequence>
<comment type="similarity">
    <text evidence="1 3 4">Belongs to the GrpE family.</text>
</comment>
<keyword evidence="5" id="KW-0175">Coiled coil</keyword>
<evidence type="ECO:0000256" key="5">
    <source>
        <dbReference type="SAM" id="Coils"/>
    </source>
</evidence>
<evidence type="ECO:0000256" key="2">
    <source>
        <dbReference type="ARBA" id="ARBA00023186"/>
    </source>
</evidence>
<dbReference type="PANTHER" id="PTHR21237">
    <property type="entry name" value="GRPE PROTEIN"/>
    <property type="match status" value="1"/>
</dbReference>
<name>A0ABW7TXM9_9ACTN</name>
<dbReference type="SUPFAM" id="SSF51064">
    <property type="entry name" value="Head domain of nucleotide exchange factor GrpE"/>
    <property type="match status" value="1"/>
</dbReference>
<accession>A0ABW7TXM9</accession>
<keyword evidence="3" id="KW-0346">Stress response</keyword>